<name>A0AAV4S3H8_CAEEX</name>
<dbReference type="EMBL" id="BPLR01008832">
    <property type="protein sequence ID" value="GIY27591.1"/>
    <property type="molecule type" value="Genomic_DNA"/>
</dbReference>
<feature type="region of interest" description="Disordered" evidence="1">
    <location>
        <begin position="1"/>
        <end position="24"/>
    </location>
</feature>
<gene>
    <name evidence="2" type="ORF">CEXT_321451</name>
</gene>
<reference evidence="2 3" key="1">
    <citation type="submission" date="2021-06" db="EMBL/GenBank/DDBJ databases">
        <title>Caerostris extrusa draft genome.</title>
        <authorList>
            <person name="Kono N."/>
            <person name="Arakawa K."/>
        </authorList>
    </citation>
    <scope>NUCLEOTIDE SEQUENCE [LARGE SCALE GENOMIC DNA]</scope>
</reference>
<protein>
    <submittedName>
        <fullName evidence="2">Uncharacterized protein</fullName>
    </submittedName>
</protein>
<accession>A0AAV4S3H8</accession>
<comment type="caution">
    <text evidence="2">The sequence shown here is derived from an EMBL/GenBank/DDBJ whole genome shotgun (WGS) entry which is preliminary data.</text>
</comment>
<dbReference type="AlphaFoldDB" id="A0AAV4S3H8"/>
<evidence type="ECO:0000256" key="1">
    <source>
        <dbReference type="SAM" id="MobiDB-lite"/>
    </source>
</evidence>
<evidence type="ECO:0000313" key="2">
    <source>
        <dbReference type="EMBL" id="GIY27591.1"/>
    </source>
</evidence>
<keyword evidence="3" id="KW-1185">Reference proteome</keyword>
<organism evidence="2 3">
    <name type="scientific">Caerostris extrusa</name>
    <name type="common">Bark spider</name>
    <name type="synonym">Caerostris bankana</name>
    <dbReference type="NCBI Taxonomy" id="172846"/>
    <lineage>
        <taxon>Eukaryota</taxon>
        <taxon>Metazoa</taxon>
        <taxon>Ecdysozoa</taxon>
        <taxon>Arthropoda</taxon>
        <taxon>Chelicerata</taxon>
        <taxon>Arachnida</taxon>
        <taxon>Araneae</taxon>
        <taxon>Araneomorphae</taxon>
        <taxon>Entelegynae</taxon>
        <taxon>Araneoidea</taxon>
        <taxon>Araneidae</taxon>
        <taxon>Caerostris</taxon>
    </lineage>
</organism>
<dbReference type="Proteomes" id="UP001054945">
    <property type="component" value="Unassembled WGS sequence"/>
</dbReference>
<proteinExistence type="predicted"/>
<evidence type="ECO:0000313" key="3">
    <source>
        <dbReference type="Proteomes" id="UP001054945"/>
    </source>
</evidence>
<sequence length="115" mass="13167">MPDSWLRSAAVPKPRDSKPAPSRQYINTDDKQLIILRTGSIDLWMKVSVAAGDYRPFIIQKTFRVTFNCEILIISKLKIISLPFNLRDRKSNRLPIFANESNNGFQFLRAGKDAN</sequence>